<accession>V2YAR6</accession>
<dbReference type="GO" id="GO:0005737">
    <property type="term" value="C:cytoplasm"/>
    <property type="evidence" value="ECO:0007669"/>
    <property type="project" value="TreeGrafter"/>
</dbReference>
<evidence type="ECO:0000256" key="5">
    <source>
        <dbReference type="ARBA" id="ARBA00022884"/>
    </source>
</evidence>
<dbReference type="InterPro" id="IPR019307">
    <property type="entry name" value="RNA-bd_AU-1/RNase_E/G"/>
</dbReference>
<gene>
    <name evidence="7" type="ORF">GCWU0000282_000144</name>
</gene>
<keyword evidence="4" id="KW-0460">Magnesium</keyword>
<keyword evidence="2" id="KW-0479">Metal-binding</keyword>
<reference evidence="7 8" key="1">
    <citation type="submission" date="2013-06" db="EMBL/GenBank/DDBJ databases">
        <authorList>
            <person name="Weinstock G."/>
            <person name="Sodergren E."/>
            <person name="Clifton S."/>
            <person name="Fulton L."/>
            <person name="Fulton B."/>
            <person name="Courtney L."/>
            <person name="Fronick C."/>
            <person name="Harrison M."/>
            <person name="Strong C."/>
            <person name="Farmer C."/>
            <person name="Delahaunty K."/>
            <person name="Markovic C."/>
            <person name="Hall O."/>
            <person name="Minx P."/>
            <person name="Tomlinson C."/>
            <person name="Mitreva M."/>
            <person name="Nelson J."/>
            <person name="Hou S."/>
            <person name="Wollam A."/>
            <person name="Pepin K.H."/>
            <person name="Johnson M."/>
            <person name="Bhonagiri V."/>
            <person name="Nash W.E."/>
            <person name="Warren W."/>
            <person name="Chinwalla A."/>
            <person name="Mardis E.R."/>
            <person name="Wilson R.K."/>
        </authorList>
    </citation>
    <scope>NUCLEOTIDE SEQUENCE [LARGE SCALE GENOMIC DNA]</scope>
    <source>
        <strain evidence="7 8">ATCC 51271</strain>
    </source>
</reference>
<dbReference type="InterPro" id="IPR012340">
    <property type="entry name" value="NA-bd_OB-fold"/>
</dbReference>
<evidence type="ECO:0000313" key="7">
    <source>
        <dbReference type="EMBL" id="ESL04756.1"/>
    </source>
</evidence>
<dbReference type="SUPFAM" id="SSF50249">
    <property type="entry name" value="Nucleic acid-binding proteins"/>
    <property type="match status" value="1"/>
</dbReference>
<evidence type="ECO:0000256" key="1">
    <source>
        <dbReference type="ARBA" id="ARBA00001946"/>
    </source>
</evidence>
<dbReference type="InterPro" id="IPR003029">
    <property type="entry name" value="S1_domain"/>
</dbReference>
<dbReference type="Pfam" id="PF10150">
    <property type="entry name" value="RNase_E_G"/>
    <property type="match status" value="1"/>
</dbReference>
<evidence type="ECO:0000259" key="6">
    <source>
        <dbReference type="PROSITE" id="PS50126"/>
    </source>
</evidence>
<protein>
    <submittedName>
        <fullName evidence="7">S1 RNA binding domain protein</fullName>
    </submittedName>
</protein>
<dbReference type="SMART" id="SM00316">
    <property type="entry name" value="S1"/>
    <property type="match status" value="1"/>
</dbReference>
<comment type="caution">
    <text evidence="7">The sequence shown here is derived from an EMBL/GenBank/DDBJ whole genome shotgun (WGS) entry which is preliminary data.</text>
</comment>
<organism evidence="7 8">
    <name type="scientific">Catonella morbi ATCC 51271</name>
    <dbReference type="NCBI Taxonomy" id="592026"/>
    <lineage>
        <taxon>Bacteria</taxon>
        <taxon>Bacillati</taxon>
        <taxon>Bacillota</taxon>
        <taxon>Clostridia</taxon>
        <taxon>Lachnospirales</taxon>
        <taxon>Lachnospiraceae</taxon>
        <taxon>Catonella</taxon>
    </lineage>
</organism>
<dbReference type="RefSeq" id="WP_023353048.1">
    <property type="nucleotide sequence ID" value="NZ_KI535366.1"/>
</dbReference>
<keyword evidence="8" id="KW-1185">Reference proteome</keyword>
<dbReference type="OrthoDB" id="9804278at2"/>
<keyword evidence="3" id="KW-0378">Hydrolase</keyword>
<dbReference type="AlphaFoldDB" id="V2YAR6"/>
<dbReference type="Gene3D" id="2.40.50.140">
    <property type="entry name" value="Nucleic acid-binding proteins"/>
    <property type="match status" value="1"/>
</dbReference>
<dbReference type="GO" id="GO:0016787">
    <property type="term" value="F:hydrolase activity"/>
    <property type="evidence" value="ECO:0007669"/>
    <property type="project" value="UniProtKB-KW"/>
</dbReference>
<dbReference type="STRING" id="592026.GCWU0000282_000144"/>
<dbReference type="GO" id="GO:0003723">
    <property type="term" value="F:RNA binding"/>
    <property type="evidence" value="ECO:0007669"/>
    <property type="project" value="UniProtKB-KW"/>
</dbReference>
<dbReference type="GO" id="GO:0046872">
    <property type="term" value="F:metal ion binding"/>
    <property type="evidence" value="ECO:0007669"/>
    <property type="project" value="UniProtKB-KW"/>
</dbReference>
<evidence type="ECO:0000256" key="4">
    <source>
        <dbReference type="ARBA" id="ARBA00022842"/>
    </source>
</evidence>
<dbReference type="eggNOG" id="COG1530">
    <property type="taxonomic scope" value="Bacteria"/>
</dbReference>
<dbReference type="InterPro" id="IPR004659">
    <property type="entry name" value="RNase_E/G"/>
</dbReference>
<dbReference type="GO" id="GO:0004540">
    <property type="term" value="F:RNA nuclease activity"/>
    <property type="evidence" value="ECO:0007669"/>
    <property type="project" value="InterPro"/>
</dbReference>
<evidence type="ECO:0000256" key="2">
    <source>
        <dbReference type="ARBA" id="ARBA00022723"/>
    </source>
</evidence>
<dbReference type="PANTHER" id="PTHR30001:SF0">
    <property type="entry name" value="RIBONUCLEASE G"/>
    <property type="match status" value="1"/>
</dbReference>
<feature type="domain" description="S1 motif" evidence="6">
    <location>
        <begin position="41"/>
        <end position="73"/>
    </location>
</feature>
<dbReference type="PANTHER" id="PTHR30001">
    <property type="entry name" value="RIBONUCLEASE"/>
    <property type="match status" value="1"/>
</dbReference>
<dbReference type="HOGENOM" id="CLU_003468_5_3_9"/>
<proteinExistence type="predicted"/>
<dbReference type="PROSITE" id="PS50126">
    <property type="entry name" value="S1"/>
    <property type="match status" value="1"/>
</dbReference>
<evidence type="ECO:0000256" key="3">
    <source>
        <dbReference type="ARBA" id="ARBA00022801"/>
    </source>
</evidence>
<dbReference type="Proteomes" id="UP000018227">
    <property type="component" value="Unassembled WGS sequence"/>
</dbReference>
<dbReference type="GO" id="GO:0006364">
    <property type="term" value="P:rRNA processing"/>
    <property type="evidence" value="ECO:0007669"/>
    <property type="project" value="TreeGrafter"/>
</dbReference>
<dbReference type="EMBL" id="ACIL03000002">
    <property type="protein sequence ID" value="ESL04756.1"/>
    <property type="molecule type" value="Genomic_DNA"/>
</dbReference>
<evidence type="ECO:0000313" key="8">
    <source>
        <dbReference type="Proteomes" id="UP000018227"/>
    </source>
</evidence>
<name>V2YAR6_9FIRM</name>
<comment type="cofactor">
    <cofactor evidence="1">
        <name>Mg(2+)</name>
        <dbReference type="ChEBI" id="CHEBI:18420"/>
    </cofactor>
</comment>
<sequence length="406" mass="46163">MIRIISTKIKGRLVSALTDDFDIKEFKISESTDGEVSFNIGDIVVGRVENIVKNINACFVEIFPGIQAYLPLTPDMKIIYVNGKPGGTPVIDDLILVQIAKLPTKTKSYSLTTDFTFIGKYAVLKPNLDKIHLSSKYREEADFTEIKSRFMSVGEKFATETGAGGVIRKSALNLSDKELEDTLYDLYVKFVSIINRGKHGVKYERIFKEIPEHLSLIRDNCEKIEKIMTDDEETYNEYKEYLKEFSEKDIKKLFFYKDEMMSLSALYSINTTLEKALSKRVWLKSGAYIVIEYTEALTIIDVNSGKAITGKSTNTETFMKINLEAAREIADQLRLRNLSGIIIVDFIEIPKSRGKELINAMEDFLKEDSTKSNVADITKLGLMELTRRRTGKPIYEILIDNSTKMC</sequence>
<keyword evidence="5" id="KW-0694">RNA-binding</keyword>